<feature type="transmembrane region" description="Helical" evidence="7">
    <location>
        <begin position="116"/>
        <end position="137"/>
    </location>
</feature>
<evidence type="ECO:0000313" key="8">
    <source>
        <dbReference type="EMBL" id="QDU36593.1"/>
    </source>
</evidence>
<reference evidence="8 9" key="1">
    <citation type="submission" date="2019-02" db="EMBL/GenBank/DDBJ databases">
        <title>Deep-cultivation of Planctomycetes and their phenomic and genomic characterization uncovers novel biology.</title>
        <authorList>
            <person name="Wiegand S."/>
            <person name="Jogler M."/>
            <person name="Boedeker C."/>
            <person name="Pinto D."/>
            <person name="Vollmers J."/>
            <person name="Rivas-Marin E."/>
            <person name="Kohn T."/>
            <person name="Peeters S.H."/>
            <person name="Heuer A."/>
            <person name="Rast P."/>
            <person name="Oberbeckmann S."/>
            <person name="Bunk B."/>
            <person name="Jeske O."/>
            <person name="Meyerdierks A."/>
            <person name="Storesund J.E."/>
            <person name="Kallscheuer N."/>
            <person name="Luecker S."/>
            <person name="Lage O.M."/>
            <person name="Pohl T."/>
            <person name="Merkel B.J."/>
            <person name="Hornburger P."/>
            <person name="Mueller R.-W."/>
            <person name="Bruemmer F."/>
            <person name="Labrenz M."/>
            <person name="Spormann A.M."/>
            <person name="Op den Camp H."/>
            <person name="Overmann J."/>
            <person name="Amann R."/>
            <person name="Jetten M.S.M."/>
            <person name="Mascher T."/>
            <person name="Medema M.H."/>
            <person name="Devos D.P."/>
            <person name="Kaster A.-K."/>
            <person name="Ovreas L."/>
            <person name="Rohde M."/>
            <person name="Galperin M.Y."/>
            <person name="Jogler C."/>
        </authorList>
    </citation>
    <scope>NUCLEOTIDE SEQUENCE [LARGE SCALE GENOMIC DNA]</scope>
    <source>
        <strain evidence="8 9">Mal4</strain>
    </source>
</reference>
<name>A0A517Z294_9PLAN</name>
<dbReference type="GO" id="GO:0016020">
    <property type="term" value="C:membrane"/>
    <property type="evidence" value="ECO:0007669"/>
    <property type="project" value="UniProtKB-SubCell"/>
</dbReference>
<evidence type="ECO:0000256" key="6">
    <source>
        <dbReference type="RuleBase" id="RU003755"/>
    </source>
</evidence>
<feature type="transmembrane region" description="Helical" evidence="7">
    <location>
        <begin position="66"/>
        <end position="86"/>
    </location>
</feature>
<feature type="transmembrane region" description="Helical" evidence="7">
    <location>
        <begin position="204"/>
        <end position="223"/>
    </location>
</feature>
<dbReference type="Pfam" id="PF00854">
    <property type="entry name" value="PTR2"/>
    <property type="match status" value="2"/>
</dbReference>
<dbReference type="CDD" id="cd17347">
    <property type="entry name" value="MFS_SLC15A1_2_like"/>
    <property type="match status" value="1"/>
</dbReference>
<keyword evidence="4 7" id="KW-1133">Transmembrane helix</keyword>
<feature type="transmembrane region" description="Helical" evidence="7">
    <location>
        <begin position="363"/>
        <end position="385"/>
    </location>
</feature>
<dbReference type="Proteomes" id="UP000320496">
    <property type="component" value="Chromosome"/>
</dbReference>
<keyword evidence="3 6" id="KW-0812">Transmembrane</keyword>
<sequence length="481" mass="53157">MSSSRYVTSPPETTEMPKGIPYIVGNEAAERFSFYGMKAILTVFMTEYLLNSQGELATLSDEDAKFWVHTFVVGAYFFPIVGAIVADWLWGKYATILWLSVVYCLGHLALAIDSTWVGLAIGLVLISIGTGAIKPCVSAHVGDQFGTKNTFLLPRVFGWFYLAINLGAFCSTLLTPILLRPETFYATFGEGLRDVSWIQPGPHLAFGVPGILMAIATVVFWMGRHVFVHVPPRGKQFLRESFTGEGLAAIKRLIPIYIFVAAFWCLFDQTASAWVLQAKQMDLNMLGREWQPSQLQAANPLFILILVPTFTYVVYPLVDRVFPLTPLRKVGLGMFLTVGAFSVSALIETWIQAGHTPNVSWQILAYFILTSAEIMVSITCLEFSYTQAPNSMKSVIMSLYLLSVAAGNEFTAIVNWVIKNPDGTTKLPGASYYWFFTGVMAVAAIGFVFVAMRYRGRSYVQGEDGALDASTEAEAVEEAMH</sequence>
<dbReference type="GO" id="GO:0006857">
    <property type="term" value="P:oligopeptide transport"/>
    <property type="evidence" value="ECO:0007669"/>
    <property type="project" value="InterPro"/>
</dbReference>
<feature type="transmembrane region" description="Helical" evidence="7">
    <location>
        <begin position="430"/>
        <end position="451"/>
    </location>
</feature>
<feature type="transmembrane region" description="Helical" evidence="7">
    <location>
        <begin position="297"/>
        <end position="318"/>
    </location>
</feature>
<dbReference type="InterPro" id="IPR036259">
    <property type="entry name" value="MFS_trans_sf"/>
</dbReference>
<evidence type="ECO:0000256" key="7">
    <source>
        <dbReference type="SAM" id="Phobius"/>
    </source>
</evidence>
<keyword evidence="9" id="KW-1185">Reference proteome</keyword>
<dbReference type="InterPro" id="IPR018456">
    <property type="entry name" value="PTR2_symporter_CS"/>
</dbReference>
<dbReference type="PROSITE" id="PS01023">
    <property type="entry name" value="PTR2_2"/>
    <property type="match status" value="1"/>
</dbReference>
<gene>
    <name evidence="8" type="primary">dtpT</name>
    <name evidence="8" type="ORF">Mal4_08800</name>
</gene>
<keyword evidence="6" id="KW-0813">Transport</keyword>
<dbReference type="PANTHER" id="PTHR11654">
    <property type="entry name" value="OLIGOPEPTIDE TRANSPORTER-RELATED"/>
    <property type="match status" value="1"/>
</dbReference>
<dbReference type="Gene3D" id="1.20.1250.20">
    <property type="entry name" value="MFS general substrate transporter like domains"/>
    <property type="match status" value="2"/>
</dbReference>
<proteinExistence type="inferred from homology"/>
<dbReference type="PROSITE" id="PS01022">
    <property type="entry name" value="PTR2_1"/>
    <property type="match status" value="1"/>
</dbReference>
<feature type="transmembrane region" description="Helical" evidence="7">
    <location>
        <begin position="256"/>
        <end position="277"/>
    </location>
</feature>
<organism evidence="8 9">
    <name type="scientific">Maioricimonas rarisocia</name>
    <dbReference type="NCBI Taxonomy" id="2528026"/>
    <lineage>
        <taxon>Bacteria</taxon>
        <taxon>Pseudomonadati</taxon>
        <taxon>Planctomycetota</taxon>
        <taxon>Planctomycetia</taxon>
        <taxon>Planctomycetales</taxon>
        <taxon>Planctomycetaceae</taxon>
        <taxon>Maioricimonas</taxon>
    </lineage>
</organism>
<dbReference type="RefSeq" id="WP_145367238.1">
    <property type="nucleotide sequence ID" value="NZ_CP036275.1"/>
</dbReference>
<dbReference type="OrthoDB" id="9772725at2"/>
<feature type="transmembrane region" description="Helical" evidence="7">
    <location>
        <begin position="397"/>
        <end position="418"/>
    </location>
</feature>
<evidence type="ECO:0000313" key="9">
    <source>
        <dbReference type="Proteomes" id="UP000320496"/>
    </source>
</evidence>
<dbReference type="SUPFAM" id="SSF103473">
    <property type="entry name" value="MFS general substrate transporter"/>
    <property type="match status" value="1"/>
</dbReference>
<keyword evidence="5 7" id="KW-0472">Membrane</keyword>
<evidence type="ECO:0000256" key="2">
    <source>
        <dbReference type="ARBA" id="ARBA00005982"/>
    </source>
</evidence>
<feature type="transmembrane region" description="Helical" evidence="7">
    <location>
        <begin position="158"/>
        <end position="179"/>
    </location>
</feature>
<protein>
    <submittedName>
        <fullName evidence="8">Di-/tripeptide transporter</fullName>
    </submittedName>
</protein>
<feature type="transmembrane region" description="Helical" evidence="7">
    <location>
        <begin position="93"/>
        <end position="110"/>
    </location>
</feature>
<evidence type="ECO:0000256" key="5">
    <source>
        <dbReference type="ARBA" id="ARBA00023136"/>
    </source>
</evidence>
<dbReference type="AlphaFoldDB" id="A0A517Z294"/>
<comment type="subcellular location">
    <subcellularLocation>
        <location evidence="1 6">Membrane</location>
        <topology evidence="1 6">Multi-pass membrane protein</topology>
    </subcellularLocation>
</comment>
<dbReference type="GO" id="GO:0022857">
    <property type="term" value="F:transmembrane transporter activity"/>
    <property type="evidence" value="ECO:0007669"/>
    <property type="project" value="InterPro"/>
</dbReference>
<comment type="similarity">
    <text evidence="2 6">Belongs to the major facilitator superfamily. Proton-dependent oligopeptide transporter (POT/PTR) (TC 2.A.17) family.</text>
</comment>
<feature type="transmembrane region" description="Helical" evidence="7">
    <location>
        <begin position="330"/>
        <end position="351"/>
    </location>
</feature>
<evidence type="ECO:0000256" key="3">
    <source>
        <dbReference type="ARBA" id="ARBA00022692"/>
    </source>
</evidence>
<dbReference type="InterPro" id="IPR000109">
    <property type="entry name" value="POT_fam"/>
</dbReference>
<dbReference type="KEGG" id="mri:Mal4_08800"/>
<evidence type="ECO:0000256" key="1">
    <source>
        <dbReference type="ARBA" id="ARBA00004141"/>
    </source>
</evidence>
<evidence type="ECO:0000256" key="4">
    <source>
        <dbReference type="ARBA" id="ARBA00022989"/>
    </source>
</evidence>
<accession>A0A517Z294</accession>
<dbReference type="EMBL" id="CP036275">
    <property type="protein sequence ID" value="QDU36593.1"/>
    <property type="molecule type" value="Genomic_DNA"/>
</dbReference>